<dbReference type="InterPro" id="IPR029425">
    <property type="entry name" value="MMS22L_N"/>
</dbReference>
<comment type="subcellular location">
    <subcellularLocation>
        <location evidence="2">Chromosome</location>
    </subcellularLocation>
    <subcellularLocation>
        <location evidence="1">Nucleus</location>
    </subcellularLocation>
</comment>
<evidence type="ECO:0000256" key="1">
    <source>
        <dbReference type="ARBA" id="ARBA00004123"/>
    </source>
</evidence>
<sequence>MDFDLFETDEDDDILSMVIEPTQMPNEGVVNEIIPELQCQGEDSMNSQFSADGFVKNVFLQSYSSINNKAVEEITLTKYEFQKEHLSIGAVNGFVFGEACMNVQYLIASLNGILGNCGESSYYQRRHHITLLLHIVLHTTHPEQWPLLQPHLKRLRSLLSNCVQMDTLKCIYFANSSKGNDCNISAYHLLHGLLEWTFLDVCILQKYALCKNTIDCNEAESSNENSSLLINQLEKFIDILLGCSIFHFSKKRTAEYMFSSAFPCTCVKEMWLLLQLALEKWTLKTQEGEYITCWYLFNRAMLKIKDNMEMLALTPLNYCEFFNWIQNALVHLHGYRSNGQFEGPSYHRPLTTSKENYEFCERITQHFLNANPNEEHLRIYIGLLTPVLLEWWEPKVNIAMVLWEHFHKKLNSSFYIAGAAPSNLAVSCASGRAYVEKYRNLLNKPPDANLSSYTLFVLLMGKSLQKLLTIQANHQAQKLLGRIYAKFSAQKFLALNETGIHHLIELFLVLALCGDFSDLSGKLKDKLLSIAFDKVTAPKQVAVAKGHMALWILFAENQYDLTDYITKILQQLTAIRNDLAVSKILADTLLDIFDHADTFQRGESLLVGPWIPDFLNNCTPVEQERTLEALHLIFVKMQHCELFLESNNNLMKALNTSILPFVKQQYMTNFSRWLPILASDFCVHSFAVTDTQNFQKLFAYFTEQQPSNRYFVPQFLLLVLESERKSLIDHTTIMHIWLRSLVVLTSSNEDVVKLTKIVVNLEEFQCMTNIEPEELLKAKEPLCIFVAAVGKTYESTSDETKRNTIANNFNAYVRNFEKWLNTDLKLEKSELIFRFFSFLAITIFNCPHIVYVNSKITCFFHIAITRYILPLSIQMGKPPEGKLAQLVHKIWPVLVQGIGRLNFKSDAYLNKTLSDLIQKWTPHFKISTNVKQVARPFISCLQSDNHDLSLFVFEKLTALFLSTQRRQADPNACLVISIYQEIVDSITTNANDVNATSRLQTFLKGCSFATLEHIMMVDEIVPSRHLLLDLFKRLFNSPVYQNSLQSKELIREHLRLLTKKHLSYYTFFYFDLLMKLCAISFETIEDIMPFLMDEIKIVEQKRGAGEDNRIRTCLQKLQLCIKQAKSKLL</sequence>
<dbReference type="OrthoDB" id="8193282at2759"/>
<dbReference type="KEGG" id="scac:106087909"/>
<dbReference type="PANTHER" id="PTHR28547">
    <property type="entry name" value="PROTEIN MMS22-LIKE"/>
    <property type="match status" value="1"/>
</dbReference>
<evidence type="ECO:0000259" key="12">
    <source>
        <dbReference type="Pfam" id="PF14911"/>
    </source>
</evidence>
<evidence type="ECO:0000256" key="7">
    <source>
        <dbReference type="ARBA" id="ARBA00022853"/>
    </source>
</evidence>
<dbReference type="Proteomes" id="UP000095300">
    <property type="component" value="Unassembled WGS sequence"/>
</dbReference>
<dbReference type="PANTHER" id="PTHR28547:SF1">
    <property type="entry name" value="PROTEIN MMS22-LIKE"/>
    <property type="match status" value="1"/>
</dbReference>
<evidence type="ECO:0000256" key="9">
    <source>
        <dbReference type="ARBA" id="ARBA00023242"/>
    </source>
</evidence>
<keyword evidence="6" id="KW-0227">DNA damage</keyword>
<dbReference type="GO" id="GO:0031297">
    <property type="term" value="P:replication fork processing"/>
    <property type="evidence" value="ECO:0007669"/>
    <property type="project" value="InterPro"/>
</dbReference>
<dbReference type="InterPro" id="IPR042320">
    <property type="entry name" value="MMS22-like"/>
</dbReference>
<evidence type="ECO:0000259" key="11">
    <source>
        <dbReference type="Pfam" id="PF14910"/>
    </source>
</evidence>
<evidence type="ECO:0000256" key="4">
    <source>
        <dbReference type="ARBA" id="ARBA00021061"/>
    </source>
</evidence>
<feature type="domain" description="MMS22-like C-terminal" evidence="12">
    <location>
        <begin position="749"/>
        <end position="1118"/>
    </location>
</feature>
<gene>
    <name evidence="13" type="primary">106087909</name>
</gene>
<keyword evidence="5" id="KW-0158">Chromosome</keyword>
<protein>
    <recommendedName>
        <fullName evidence="4">Protein MMS22-like</fullName>
    </recommendedName>
    <alternativeName>
        <fullName evidence="10">Methyl methanesulfonate-sensitivity protein 22-like</fullName>
    </alternativeName>
</protein>
<dbReference type="GO" id="GO:0000724">
    <property type="term" value="P:double-strand break repair via homologous recombination"/>
    <property type="evidence" value="ECO:0007669"/>
    <property type="project" value="InterPro"/>
</dbReference>
<feature type="domain" description="Protein MMS22-like N-terminal" evidence="11">
    <location>
        <begin position="187"/>
        <end position="573"/>
    </location>
</feature>
<keyword evidence="14" id="KW-1185">Reference proteome</keyword>
<evidence type="ECO:0000313" key="14">
    <source>
        <dbReference type="Proteomes" id="UP000095300"/>
    </source>
</evidence>
<evidence type="ECO:0000313" key="13">
    <source>
        <dbReference type="EnsemblMetazoa" id="SCAU015133-PA"/>
    </source>
</evidence>
<evidence type="ECO:0000256" key="2">
    <source>
        <dbReference type="ARBA" id="ARBA00004286"/>
    </source>
</evidence>
<dbReference type="STRING" id="35570.A0A1I8Q9H1"/>
<name>A0A1I8Q9H1_STOCA</name>
<dbReference type="GO" id="GO:0006325">
    <property type="term" value="P:chromatin organization"/>
    <property type="evidence" value="ECO:0007669"/>
    <property type="project" value="UniProtKB-KW"/>
</dbReference>
<keyword evidence="8" id="KW-0234">DNA repair</keyword>
<evidence type="ECO:0000256" key="5">
    <source>
        <dbReference type="ARBA" id="ARBA00022454"/>
    </source>
</evidence>
<dbReference type="InterPro" id="IPR029424">
    <property type="entry name" value="MMS22L_C"/>
</dbReference>
<proteinExistence type="inferred from homology"/>
<evidence type="ECO:0000256" key="8">
    <source>
        <dbReference type="ARBA" id="ARBA00023204"/>
    </source>
</evidence>
<dbReference type="GO" id="GO:0043596">
    <property type="term" value="C:nuclear replication fork"/>
    <property type="evidence" value="ECO:0007669"/>
    <property type="project" value="TreeGrafter"/>
</dbReference>
<keyword evidence="9" id="KW-0539">Nucleus</keyword>
<dbReference type="EnsemblMetazoa" id="SCAU015133-RA">
    <property type="protein sequence ID" value="SCAU015133-PA"/>
    <property type="gene ID" value="SCAU015133"/>
</dbReference>
<reference evidence="13" key="1">
    <citation type="submission" date="2020-05" db="UniProtKB">
        <authorList>
            <consortium name="EnsemblMetazoa"/>
        </authorList>
    </citation>
    <scope>IDENTIFICATION</scope>
    <source>
        <strain evidence="13">USDA</strain>
    </source>
</reference>
<comment type="similarity">
    <text evidence="3">Belongs to the MMS22 family. MMS22L subfamily.</text>
</comment>
<organism evidence="13 14">
    <name type="scientific">Stomoxys calcitrans</name>
    <name type="common">Stable fly</name>
    <name type="synonym">Conops calcitrans</name>
    <dbReference type="NCBI Taxonomy" id="35570"/>
    <lineage>
        <taxon>Eukaryota</taxon>
        <taxon>Metazoa</taxon>
        <taxon>Ecdysozoa</taxon>
        <taxon>Arthropoda</taxon>
        <taxon>Hexapoda</taxon>
        <taxon>Insecta</taxon>
        <taxon>Pterygota</taxon>
        <taxon>Neoptera</taxon>
        <taxon>Endopterygota</taxon>
        <taxon>Diptera</taxon>
        <taxon>Brachycera</taxon>
        <taxon>Muscomorpha</taxon>
        <taxon>Muscoidea</taxon>
        <taxon>Muscidae</taxon>
        <taxon>Stomoxys</taxon>
    </lineage>
</organism>
<keyword evidence="7" id="KW-0156">Chromatin regulator</keyword>
<dbReference type="VEuPathDB" id="VectorBase:SCAU015133"/>
<accession>A0A1I8Q9H1</accession>
<dbReference type="AlphaFoldDB" id="A0A1I8Q9H1"/>
<dbReference type="Pfam" id="PF14910">
    <property type="entry name" value="MMS22L_N"/>
    <property type="match status" value="1"/>
</dbReference>
<evidence type="ECO:0000256" key="6">
    <source>
        <dbReference type="ARBA" id="ARBA00022763"/>
    </source>
</evidence>
<evidence type="ECO:0000256" key="3">
    <source>
        <dbReference type="ARBA" id="ARBA00006585"/>
    </source>
</evidence>
<dbReference type="Pfam" id="PF14911">
    <property type="entry name" value="MMS22L_C"/>
    <property type="match status" value="1"/>
</dbReference>
<evidence type="ECO:0000256" key="10">
    <source>
        <dbReference type="ARBA" id="ARBA00033326"/>
    </source>
</evidence>